<dbReference type="AlphaFoldDB" id="A0A9X1MI05"/>
<reference evidence="3" key="1">
    <citation type="submission" date="2021-11" db="EMBL/GenBank/DDBJ databases">
        <title>Genome sequence.</title>
        <authorList>
            <person name="Sun Q."/>
        </authorList>
    </citation>
    <scope>NUCLEOTIDE SEQUENCE</scope>
    <source>
        <strain evidence="3">JC732</strain>
    </source>
</reference>
<gene>
    <name evidence="3" type="ORF">LOC68_00765</name>
</gene>
<dbReference type="SMART" id="SM00564">
    <property type="entry name" value="PQQ"/>
    <property type="match status" value="2"/>
</dbReference>
<keyword evidence="1" id="KW-0472">Membrane</keyword>
<dbReference type="InterPro" id="IPR018391">
    <property type="entry name" value="PQQ_b-propeller_rpt"/>
</dbReference>
<proteinExistence type="predicted"/>
<protein>
    <submittedName>
        <fullName evidence="3">PQQ-like beta-propeller repeat protein</fullName>
    </submittedName>
</protein>
<dbReference type="Proteomes" id="UP001139103">
    <property type="component" value="Unassembled WGS sequence"/>
</dbReference>
<keyword evidence="1" id="KW-0812">Transmembrane</keyword>
<feature type="domain" description="Pyrrolo-quinoline quinone repeat" evidence="2">
    <location>
        <begin position="261"/>
        <end position="509"/>
    </location>
</feature>
<sequence length="595" mass="64483">MSAESSEPIEQAEPTSRLKPLRIWPPILLLIGMAVLRYLPLMLEDGPPMLWMSAAFGPALCSIAILLWWLIASRAAWYERLTGFVVLIAALVITVATVDKSMIGPGTLTVTLPMGFAGFALATIVCAQLLSFRRTVIALLVAIAGFGYSTLLRSAGMWGDFGMTLSWRWTPTNEEKLLAQPGAAAPAQNVVAELQAALANPTWPGFRGPNRDARQHGPKIDSDWSANPPELLWKSFVGPGWSSFVIAGDYLFTQEQRGPNEAIVCYAADTGKEIWKQEIESRIEDPLGGPGPRATPTLADGGLYAMGSTGYLMRLDAATGEVVWKQDLRELAECETPMWGFSASPLVVDSLVICYSGAPGDKGLLALDAATGEIRWSAPSGTKSYSSPQFATVAGEPLILMLTDLGLDLIDPATGKVRLNFEWVYEGYRAVQPEVIDDDTILIPTGLGQGTHAIRINKSGDELTAEELWTSRNMKPDFNDMVVHKGHAYGFDVAIFSSIDLATGDRNWKGGRYGKGQVLLLADSDLLLVISEEGEAILLKADPEELVELAKLPALEGKTWNHPVVVSDRLYVRNSQEAACYRLPLVQEVAAQAAP</sequence>
<name>A0A9X1MI05_9BACT</name>
<dbReference type="InterPro" id="IPR011047">
    <property type="entry name" value="Quinoprotein_ADH-like_sf"/>
</dbReference>
<dbReference type="RefSeq" id="WP_230214412.1">
    <property type="nucleotide sequence ID" value="NZ_JAJKFT010000001.1"/>
</dbReference>
<dbReference type="Gene3D" id="2.130.10.10">
    <property type="entry name" value="YVTN repeat-like/Quinoprotein amine dehydrogenase"/>
    <property type="match status" value="2"/>
</dbReference>
<evidence type="ECO:0000256" key="1">
    <source>
        <dbReference type="SAM" id="Phobius"/>
    </source>
</evidence>
<keyword evidence="1" id="KW-1133">Transmembrane helix</keyword>
<feature type="transmembrane region" description="Helical" evidence="1">
    <location>
        <begin position="50"/>
        <end position="71"/>
    </location>
</feature>
<dbReference type="PANTHER" id="PTHR34512:SF30">
    <property type="entry name" value="OUTER MEMBRANE PROTEIN ASSEMBLY FACTOR BAMB"/>
    <property type="match status" value="1"/>
</dbReference>
<evidence type="ECO:0000313" key="3">
    <source>
        <dbReference type="EMBL" id="MCC9626926.1"/>
    </source>
</evidence>
<keyword evidence="4" id="KW-1185">Reference proteome</keyword>
<dbReference type="InterPro" id="IPR015943">
    <property type="entry name" value="WD40/YVTN_repeat-like_dom_sf"/>
</dbReference>
<feature type="transmembrane region" description="Helical" evidence="1">
    <location>
        <begin position="110"/>
        <end position="130"/>
    </location>
</feature>
<evidence type="ECO:0000313" key="4">
    <source>
        <dbReference type="Proteomes" id="UP001139103"/>
    </source>
</evidence>
<evidence type="ECO:0000259" key="2">
    <source>
        <dbReference type="Pfam" id="PF13360"/>
    </source>
</evidence>
<dbReference type="InterPro" id="IPR002372">
    <property type="entry name" value="PQQ_rpt_dom"/>
</dbReference>
<feature type="transmembrane region" description="Helical" evidence="1">
    <location>
        <begin position="77"/>
        <end position="98"/>
    </location>
</feature>
<feature type="transmembrane region" description="Helical" evidence="1">
    <location>
        <begin position="23"/>
        <end position="43"/>
    </location>
</feature>
<accession>A0A9X1MI05</accession>
<dbReference type="SUPFAM" id="SSF50998">
    <property type="entry name" value="Quinoprotein alcohol dehydrogenase-like"/>
    <property type="match status" value="1"/>
</dbReference>
<dbReference type="Pfam" id="PF13360">
    <property type="entry name" value="PQQ_2"/>
    <property type="match status" value="1"/>
</dbReference>
<dbReference type="EMBL" id="JAJKFT010000001">
    <property type="protein sequence ID" value="MCC9626926.1"/>
    <property type="molecule type" value="Genomic_DNA"/>
</dbReference>
<dbReference type="PANTHER" id="PTHR34512">
    <property type="entry name" value="CELL SURFACE PROTEIN"/>
    <property type="match status" value="1"/>
</dbReference>
<feature type="transmembrane region" description="Helical" evidence="1">
    <location>
        <begin position="136"/>
        <end position="155"/>
    </location>
</feature>
<organism evidence="3 4">
    <name type="scientific">Blastopirellula sediminis</name>
    <dbReference type="NCBI Taxonomy" id="2894196"/>
    <lineage>
        <taxon>Bacteria</taxon>
        <taxon>Pseudomonadati</taxon>
        <taxon>Planctomycetota</taxon>
        <taxon>Planctomycetia</taxon>
        <taxon>Pirellulales</taxon>
        <taxon>Pirellulaceae</taxon>
        <taxon>Blastopirellula</taxon>
    </lineage>
</organism>
<comment type="caution">
    <text evidence="3">The sequence shown here is derived from an EMBL/GenBank/DDBJ whole genome shotgun (WGS) entry which is preliminary data.</text>
</comment>